<evidence type="ECO:0000256" key="1">
    <source>
        <dbReference type="ARBA" id="ARBA00004141"/>
    </source>
</evidence>
<name>A0ABS2Q869_9BACL</name>
<comment type="subcellular location">
    <subcellularLocation>
        <location evidence="1">Membrane</location>
        <topology evidence="1">Multi-pass membrane protein</topology>
    </subcellularLocation>
</comment>
<keyword evidence="4 5" id="KW-0472">Membrane</keyword>
<feature type="transmembrane region" description="Helical" evidence="5">
    <location>
        <begin position="235"/>
        <end position="257"/>
    </location>
</feature>
<evidence type="ECO:0000256" key="3">
    <source>
        <dbReference type="ARBA" id="ARBA00022989"/>
    </source>
</evidence>
<dbReference type="Proteomes" id="UP000823201">
    <property type="component" value="Unassembled WGS sequence"/>
</dbReference>
<evidence type="ECO:0000256" key="4">
    <source>
        <dbReference type="ARBA" id="ARBA00023136"/>
    </source>
</evidence>
<proteinExistence type="predicted"/>
<dbReference type="InterPro" id="IPR052770">
    <property type="entry name" value="Cobalt_transport_CbiQ"/>
</dbReference>
<gene>
    <name evidence="6" type="ORF">JOC27_001434</name>
</gene>
<dbReference type="EMBL" id="JAFBEV010000010">
    <property type="protein sequence ID" value="MBM7657983.1"/>
    <property type="molecule type" value="Genomic_DNA"/>
</dbReference>
<reference evidence="6 7" key="1">
    <citation type="submission" date="2021-01" db="EMBL/GenBank/DDBJ databases">
        <title>Genomic Encyclopedia of Type Strains, Phase IV (KMG-IV): sequencing the most valuable type-strain genomes for metagenomic binning, comparative biology and taxonomic classification.</title>
        <authorList>
            <person name="Goeker M."/>
        </authorList>
    </citation>
    <scope>NUCLEOTIDE SEQUENCE [LARGE SCALE GENOMIC DNA]</scope>
    <source>
        <strain evidence="6 7">DSM 100968</strain>
    </source>
</reference>
<evidence type="ECO:0000313" key="6">
    <source>
        <dbReference type="EMBL" id="MBM7657983.1"/>
    </source>
</evidence>
<evidence type="ECO:0000256" key="2">
    <source>
        <dbReference type="ARBA" id="ARBA00022692"/>
    </source>
</evidence>
<feature type="transmembrane region" description="Helical" evidence="5">
    <location>
        <begin position="21"/>
        <end position="51"/>
    </location>
</feature>
<dbReference type="CDD" id="cd16914">
    <property type="entry name" value="EcfT"/>
    <property type="match status" value="1"/>
</dbReference>
<dbReference type="RefSeq" id="WP_205006392.1">
    <property type="nucleotide sequence ID" value="NZ_CBCRXA010000010.1"/>
</dbReference>
<evidence type="ECO:0000313" key="7">
    <source>
        <dbReference type="Proteomes" id="UP000823201"/>
    </source>
</evidence>
<dbReference type="Pfam" id="PF02361">
    <property type="entry name" value="CbiQ"/>
    <property type="match status" value="1"/>
</dbReference>
<keyword evidence="2 5" id="KW-0812">Transmembrane</keyword>
<evidence type="ECO:0000256" key="5">
    <source>
        <dbReference type="SAM" id="Phobius"/>
    </source>
</evidence>
<feature type="transmembrane region" description="Helical" evidence="5">
    <location>
        <begin position="63"/>
        <end position="83"/>
    </location>
</feature>
<comment type="caution">
    <text evidence="6">The sequence shown here is derived from an EMBL/GenBank/DDBJ whole genome shotgun (WGS) entry which is preliminary data.</text>
</comment>
<dbReference type="PANTHER" id="PTHR43723">
    <property type="entry name" value="COBALT TRANSPORT PROTEIN CBIQ"/>
    <property type="match status" value="1"/>
</dbReference>
<sequence length="267" mass="30862">MDIKWTRGKNWLAEINPSYKLLIIAALFIVFLCVDNLNVMIWSSLFFLIVYLMHRSIPVKLSIILLFMALLTSLFSMTAMTLFGKGTHLLFQFGLIRISTESLARGLMLGLRSFTFGMLSLIFATTTEPVPFFYSLMQQCRMPVRFAYGFLAAFRMLPMMAEEFQILRQALKVRGLSRAKGVAATYNRFKRYCLTMLVQSIRRAQRTAVAMEAKRFSMTEARTFYYSIGWSRYDFFFSLLIGFTVAASFILAVWIPLTPFVHVLDQY</sequence>
<protein>
    <submittedName>
        <fullName evidence="6">Energy-coupling factor transport system permease protein</fullName>
    </submittedName>
</protein>
<keyword evidence="7" id="KW-1185">Reference proteome</keyword>
<dbReference type="PANTHER" id="PTHR43723:SF1">
    <property type="entry name" value="COBALT TRANSPORT PROTEIN CBIQ"/>
    <property type="match status" value="1"/>
</dbReference>
<keyword evidence="3 5" id="KW-1133">Transmembrane helix</keyword>
<organism evidence="6 7">
    <name type="scientific">Sporolactobacillus spathodeae</name>
    <dbReference type="NCBI Taxonomy" id="1465502"/>
    <lineage>
        <taxon>Bacteria</taxon>
        <taxon>Bacillati</taxon>
        <taxon>Bacillota</taxon>
        <taxon>Bacilli</taxon>
        <taxon>Bacillales</taxon>
        <taxon>Sporolactobacillaceae</taxon>
        <taxon>Sporolactobacillus</taxon>
    </lineage>
</organism>
<accession>A0ABS2Q869</accession>
<dbReference type="InterPro" id="IPR003339">
    <property type="entry name" value="ABC/ECF_trnsptr_transmembrane"/>
</dbReference>